<dbReference type="AlphaFoldDB" id="A0A4V3UYC6"/>
<dbReference type="EMBL" id="SSMC01000001">
    <property type="protein sequence ID" value="THD69158.1"/>
    <property type="molecule type" value="Genomic_DNA"/>
</dbReference>
<dbReference type="PANTHER" id="PTHR43179:SF7">
    <property type="entry name" value="RHAMNOSYLTRANSFERASE WBBL"/>
    <property type="match status" value="1"/>
</dbReference>
<comment type="caution">
    <text evidence="2">The sequence shown here is derived from an EMBL/GenBank/DDBJ whole genome shotgun (WGS) entry which is preliminary data.</text>
</comment>
<evidence type="ECO:0000313" key="3">
    <source>
        <dbReference type="Proteomes" id="UP000305939"/>
    </source>
</evidence>
<gene>
    <name evidence="2" type="ORF">E7Z59_02170</name>
</gene>
<dbReference type="Pfam" id="PF00535">
    <property type="entry name" value="Glycos_transf_2"/>
    <property type="match status" value="1"/>
</dbReference>
<keyword evidence="2" id="KW-0808">Transferase</keyword>
<dbReference type="Proteomes" id="UP000305939">
    <property type="component" value="Unassembled WGS sequence"/>
</dbReference>
<dbReference type="PANTHER" id="PTHR43179">
    <property type="entry name" value="RHAMNOSYLTRANSFERASE WBBL"/>
    <property type="match status" value="1"/>
</dbReference>
<name>A0A4V3UYC6_9FLAO</name>
<evidence type="ECO:0000259" key="1">
    <source>
        <dbReference type="Pfam" id="PF00535"/>
    </source>
</evidence>
<organism evidence="2 3">
    <name type="scientific">Robertkochia marina</name>
    <dbReference type="NCBI Taxonomy" id="1227945"/>
    <lineage>
        <taxon>Bacteria</taxon>
        <taxon>Pseudomonadati</taxon>
        <taxon>Bacteroidota</taxon>
        <taxon>Flavobacteriia</taxon>
        <taxon>Flavobacteriales</taxon>
        <taxon>Flavobacteriaceae</taxon>
        <taxon>Robertkochia</taxon>
    </lineage>
</organism>
<feature type="domain" description="Glycosyltransferase 2-like" evidence="1">
    <location>
        <begin position="9"/>
        <end position="184"/>
    </location>
</feature>
<protein>
    <submittedName>
        <fullName evidence="2">Glycosyltransferase family 2 protein</fullName>
    </submittedName>
</protein>
<dbReference type="SUPFAM" id="SSF53448">
    <property type="entry name" value="Nucleotide-diphospho-sugar transferases"/>
    <property type="match status" value="1"/>
</dbReference>
<keyword evidence="3" id="KW-1185">Reference proteome</keyword>
<reference evidence="2 3" key="1">
    <citation type="submission" date="2019-04" db="EMBL/GenBank/DDBJ databases">
        <title>Draft genome sequence of Robertkochia marina CC-AMO-30D.</title>
        <authorList>
            <person name="Hameed A."/>
            <person name="Lin S.-Y."/>
            <person name="Shahina M."/>
            <person name="Lai W.-A."/>
            <person name="Young C.-C."/>
        </authorList>
    </citation>
    <scope>NUCLEOTIDE SEQUENCE [LARGE SCALE GENOMIC DNA]</scope>
    <source>
        <strain evidence="2 3">CC-AMO-30D</strain>
    </source>
</reference>
<dbReference type="InterPro" id="IPR029044">
    <property type="entry name" value="Nucleotide-diphossugar_trans"/>
</dbReference>
<sequence length="311" mass="35358">MDKAYDIAVVIINYNNAQYTIDCINSICKNTSPELSIQYIIIDNASGSEDLEKLQKFARTTNIPHLTLFPGRINTGFGGGNMLGVQFANAKYYAFINNDTLLLDDCLKICYEFMESNAEAGVCGPHIKIEEKGQAGSFDHFISLTKLLLGNAFLETAGIKPRRKISYPNPIKVDYVNGSFMFFRASDFENSGGFDTNIFLFYEESDLCKRLKKEKKFCYYIPQAKYLHFEGKSQGTSIRKKIELKLSMLYVLRKHEGHLVYLIAKGFLILKYSLSVVIKPGYLPLLKVLLKGTHLSDSLKQDQKILENRWT</sequence>
<dbReference type="CDD" id="cd04186">
    <property type="entry name" value="GT_2_like_c"/>
    <property type="match status" value="1"/>
</dbReference>
<accession>A0A4V3UYC6</accession>
<evidence type="ECO:0000313" key="2">
    <source>
        <dbReference type="EMBL" id="THD69158.1"/>
    </source>
</evidence>
<dbReference type="OrthoDB" id="9771846at2"/>
<proteinExistence type="predicted"/>
<dbReference type="InterPro" id="IPR001173">
    <property type="entry name" value="Glyco_trans_2-like"/>
</dbReference>
<dbReference type="GO" id="GO:0016740">
    <property type="term" value="F:transferase activity"/>
    <property type="evidence" value="ECO:0007669"/>
    <property type="project" value="UniProtKB-KW"/>
</dbReference>
<dbReference type="Gene3D" id="3.90.550.10">
    <property type="entry name" value="Spore Coat Polysaccharide Biosynthesis Protein SpsA, Chain A"/>
    <property type="match status" value="1"/>
</dbReference>
<dbReference type="RefSeq" id="WP_136334648.1">
    <property type="nucleotide sequence ID" value="NZ_QXMP01000001.1"/>
</dbReference>